<proteinExistence type="predicted"/>
<evidence type="ECO:0000313" key="1">
    <source>
        <dbReference type="EMBL" id="KPM39204.1"/>
    </source>
</evidence>
<gene>
    <name evidence="1" type="ORF">AK830_g7339</name>
</gene>
<name>A0A0N8H6K2_9HYPO</name>
<dbReference type="Proteomes" id="UP000050424">
    <property type="component" value="Unassembled WGS sequence"/>
</dbReference>
<sequence length="65" mass="7433">MPVIENASTGLSTPKTQRADIEEQLMTATKLHDDYWDDFCALMRKVGKKLDAEQATKEELQRKHA</sequence>
<dbReference type="AlphaFoldDB" id="A0A0N8H6K2"/>
<reference evidence="1 2" key="1">
    <citation type="submission" date="2015-09" db="EMBL/GenBank/DDBJ databases">
        <title>Draft genome of a European isolate of the apple canker pathogen Neonectria ditissima.</title>
        <authorList>
            <person name="Gomez-Cortecero A."/>
            <person name="Harrison R.J."/>
            <person name="Armitage A.D."/>
        </authorList>
    </citation>
    <scope>NUCLEOTIDE SEQUENCE [LARGE SCALE GENOMIC DNA]</scope>
    <source>
        <strain evidence="1 2">R09/05</strain>
    </source>
</reference>
<dbReference type="EMBL" id="LKCW01000113">
    <property type="protein sequence ID" value="KPM39204.1"/>
    <property type="molecule type" value="Genomic_DNA"/>
</dbReference>
<accession>A0A0N8H6K2</accession>
<dbReference type="OrthoDB" id="5100048at2759"/>
<organism evidence="1 2">
    <name type="scientific">Neonectria ditissima</name>
    <dbReference type="NCBI Taxonomy" id="78410"/>
    <lineage>
        <taxon>Eukaryota</taxon>
        <taxon>Fungi</taxon>
        <taxon>Dikarya</taxon>
        <taxon>Ascomycota</taxon>
        <taxon>Pezizomycotina</taxon>
        <taxon>Sordariomycetes</taxon>
        <taxon>Hypocreomycetidae</taxon>
        <taxon>Hypocreales</taxon>
        <taxon>Nectriaceae</taxon>
        <taxon>Neonectria</taxon>
    </lineage>
</organism>
<evidence type="ECO:0000313" key="2">
    <source>
        <dbReference type="Proteomes" id="UP000050424"/>
    </source>
</evidence>
<comment type="caution">
    <text evidence="1">The sequence shown here is derived from an EMBL/GenBank/DDBJ whole genome shotgun (WGS) entry which is preliminary data.</text>
</comment>
<protein>
    <submittedName>
        <fullName evidence="1">Uncharacterized protein</fullName>
    </submittedName>
</protein>
<keyword evidence="2" id="KW-1185">Reference proteome</keyword>